<evidence type="ECO:0000313" key="1">
    <source>
        <dbReference type="EMBL" id="OAT02439.1"/>
    </source>
</evidence>
<protein>
    <submittedName>
        <fullName evidence="1">Uncharacterized protein</fullName>
    </submittedName>
</protein>
<dbReference type="EMBL" id="EQ999981">
    <property type="protein sequence ID" value="OAT02440.1"/>
    <property type="molecule type" value="Genomic_DNA"/>
</dbReference>
<dbReference type="GeneID" id="69029198"/>
<dbReference type="Proteomes" id="UP000002039">
    <property type="component" value="Unassembled WGS sequence"/>
</dbReference>
<dbReference type="RefSeq" id="XP_045282166.1">
    <property type="nucleotide sequence ID" value="XM_045423264.1"/>
</dbReference>
<sequence length="120" mass="13205">MRTGPGLPPQLPGSCIRNLPVWIRCAGKAPVSSNIPTPTCQHPKIGTLFCILPDELPRAIKLYLLGSLVFSMGTWHATSRPDQGNGHQRPFKQRQIIMSRLGSILSKQPPVNKINSTAWL</sequence>
<reference evidence="1" key="1">
    <citation type="submission" date="2009-02" db="EMBL/GenBank/DDBJ databases">
        <title>The Genome Sequence of Blastomyces dermatitidis strain ER-3.</title>
        <authorList>
            <consortium name="The Broad Institute Genome Sequencing Platform"/>
            <consortium name="Broad Institute Microbial Sequencing Center."/>
            <person name="Champion M."/>
            <person name="Cuomo C."/>
            <person name="Ma L.-J."/>
            <person name="Henn M.R."/>
            <person name="Klein B."/>
            <person name="Goldman B."/>
            <person name="Young S."/>
            <person name="Kodira C.D."/>
            <person name="Zeng Q."/>
            <person name="Koehrsen M."/>
            <person name="Alvarado L."/>
            <person name="Berlin A.M."/>
            <person name="Heiman D.I."/>
            <person name="Hepburn T.A."/>
            <person name="Saif S."/>
            <person name="Shea T.D."/>
            <person name="Shenoy N."/>
            <person name="Sykes S."/>
            <person name="Galagan J."/>
            <person name="Nusbaum C."/>
            <person name="Birren B."/>
        </authorList>
    </citation>
    <scope>NUCLEOTIDE SEQUENCE</scope>
    <source>
        <strain evidence="1">ER-3</strain>
    </source>
</reference>
<reference evidence="2" key="2">
    <citation type="journal article" date="2015" name="PLoS Genet.">
        <title>The dynamic genome and transcriptome of the human fungal pathogen Blastomyces and close relative Emmonsia.</title>
        <authorList>
            <person name="Munoz J.F."/>
            <person name="Gauthier G.M."/>
            <person name="Desjardins C.A."/>
            <person name="Gallo J.E."/>
            <person name="Holder J."/>
            <person name="Sullivan T.D."/>
            <person name="Marty A.J."/>
            <person name="Carmen J.C."/>
            <person name="Chen Z."/>
            <person name="Ding L."/>
            <person name="Gujja S."/>
            <person name="Magrini V."/>
            <person name="Misas E."/>
            <person name="Mitreva M."/>
            <person name="Priest M."/>
            <person name="Saif S."/>
            <person name="Whiston E.A."/>
            <person name="Young S."/>
            <person name="Zeng Q."/>
            <person name="Goldman W.E."/>
            <person name="Mardis E.R."/>
            <person name="Taylor J.W."/>
            <person name="McEwen J.G."/>
            <person name="Clay O.K."/>
            <person name="Klein B.S."/>
            <person name="Cuomo C.A."/>
        </authorList>
    </citation>
    <scope>NUCLEOTIDE SEQUENCE [LARGE SCALE GENOMIC DNA]</scope>
    <source>
        <strain evidence="2">ER-3 / ATCC MYA-2586</strain>
    </source>
</reference>
<dbReference type="EMBL" id="EQ999981">
    <property type="protein sequence ID" value="OAT02439.1"/>
    <property type="molecule type" value="Genomic_DNA"/>
</dbReference>
<proteinExistence type="predicted"/>
<evidence type="ECO:0000313" key="2">
    <source>
        <dbReference type="Proteomes" id="UP000002039"/>
    </source>
</evidence>
<name>A0ABX2VZ72_AJEDR</name>
<gene>
    <name evidence="1" type="ORF">BDCG_07474</name>
</gene>
<accession>A0ABX2VZ72</accession>
<dbReference type="RefSeq" id="XP_045282167.1">
    <property type="nucleotide sequence ID" value="XM_045423265.1"/>
</dbReference>
<keyword evidence="2" id="KW-1185">Reference proteome</keyword>
<organism evidence="1 2">
    <name type="scientific">Ajellomyces dermatitidis (strain ER-3 / ATCC MYA-2586)</name>
    <name type="common">Blastomyces dermatitidis</name>
    <dbReference type="NCBI Taxonomy" id="559297"/>
    <lineage>
        <taxon>Eukaryota</taxon>
        <taxon>Fungi</taxon>
        <taxon>Dikarya</taxon>
        <taxon>Ascomycota</taxon>
        <taxon>Pezizomycotina</taxon>
        <taxon>Eurotiomycetes</taxon>
        <taxon>Eurotiomycetidae</taxon>
        <taxon>Onygenales</taxon>
        <taxon>Ajellomycetaceae</taxon>
        <taxon>Blastomyces</taxon>
    </lineage>
</organism>